<dbReference type="EMBL" id="JAVHNS010000009">
    <property type="protein sequence ID" value="KAK6343480.1"/>
    <property type="molecule type" value="Genomic_DNA"/>
</dbReference>
<name>A0AAV9UMT2_9PEZI</name>
<feature type="signal peptide" evidence="1">
    <location>
        <begin position="1"/>
        <end position="17"/>
    </location>
</feature>
<evidence type="ECO:0000256" key="1">
    <source>
        <dbReference type="SAM" id="SignalP"/>
    </source>
</evidence>
<evidence type="ECO:0000313" key="2">
    <source>
        <dbReference type="EMBL" id="KAK6343480.1"/>
    </source>
</evidence>
<dbReference type="Proteomes" id="UP001373714">
    <property type="component" value="Unassembled WGS sequence"/>
</dbReference>
<protein>
    <submittedName>
        <fullName evidence="2">Uncharacterized protein</fullName>
    </submittedName>
</protein>
<feature type="chain" id="PRO_5043407148" evidence="1">
    <location>
        <begin position="18"/>
        <end position="181"/>
    </location>
</feature>
<evidence type="ECO:0000313" key="3">
    <source>
        <dbReference type="Proteomes" id="UP001373714"/>
    </source>
</evidence>
<sequence>MLNKILVFTALALGIQAAATPKPTDSARFSDAERQALIDDGWTIVNGTGKPYYTGDEKLAKREAGGVYMCIHADWKGDCGYKVHALESCVQLGAPWYHQISAIGPDQLTLLSLFKDNNCADRDWVHRYCGNGGPCLPTVYYPGVRDLSKHQFSAARNAGNYNDQIGSFWVEWTTLIPEKRT</sequence>
<comment type="caution">
    <text evidence="2">The sequence shown here is derived from an EMBL/GenBank/DDBJ whole genome shotgun (WGS) entry which is preliminary data.</text>
</comment>
<keyword evidence="1" id="KW-0732">Signal</keyword>
<organism evidence="2 3">
    <name type="scientific">Orbilia blumenaviensis</name>
    <dbReference type="NCBI Taxonomy" id="1796055"/>
    <lineage>
        <taxon>Eukaryota</taxon>
        <taxon>Fungi</taxon>
        <taxon>Dikarya</taxon>
        <taxon>Ascomycota</taxon>
        <taxon>Pezizomycotina</taxon>
        <taxon>Orbiliomycetes</taxon>
        <taxon>Orbiliales</taxon>
        <taxon>Orbiliaceae</taxon>
        <taxon>Orbilia</taxon>
    </lineage>
</organism>
<accession>A0AAV9UMT2</accession>
<keyword evidence="3" id="KW-1185">Reference proteome</keyword>
<proteinExistence type="predicted"/>
<dbReference type="AlphaFoldDB" id="A0AAV9UMT2"/>
<gene>
    <name evidence="2" type="ORF">TWF730_011069</name>
</gene>
<reference evidence="2 3" key="1">
    <citation type="submission" date="2019-10" db="EMBL/GenBank/DDBJ databases">
        <authorList>
            <person name="Palmer J.M."/>
        </authorList>
    </citation>
    <scope>NUCLEOTIDE SEQUENCE [LARGE SCALE GENOMIC DNA]</scope>
    <source>
        <strain evidence="2 3">TWF730</strain>
    </source>
</reference>